<accession>A0ABR2IDK1</accession>
<organism evidence="2 3">
    <name type="scientific">Tritrichomonas musculus</name>
    <dbReference type="NCBI Taxonomy" id="1915356"/>
    <lineage>
        <taxon>Eukaryota</taxon>
        <taxon>Metamonada</taxon>
        <taxon>Parabasalia</taxon>
        <taxon>Tritrichomonadida</taxon>
        <taxon>Tritrichomonadidae</taxon>
        <taxon>Tritrichomonas</taxon>
    </lineage>
</organism>
<protein>
    <submittedName>
        <fullName evidence="2">Uncharacterized protein</fullName>
    </submittedName>
</protein>
<feature type="coiled-coil region" evidence="1">
    <location>
        <begin position="819"/>
        <end position="846"/>
    </location>
</feature>
<feature type="coiled-coil region" evidence="1">
    <location>
        <begin position="598"/>
        <end position="657"/>
    </location>
</feature>
<reference evidence="2 3" key="1">
    <citation type="submission" date="2024-04" db="EMBL/GenBank/DDBJ databases">
        <title>Tritrichomonas musculus Genome.</title>
        <authorList>
            <person name="Alves-Ferreira E."/>
            <person name="Grigg M."/>
            <person name="Lorenzi H."/>
            <person name="Galac M."/>
        </authorList>
    </citation>
    <scope>NUCLEOTIDE SEQUENCE [LARGE SCALE GENOMIC DNA]</scope>
    <source>
        <strain evidence="2 3">EAF2021</strain>
    </source>
</reference>
<keyword evidence="1" id="KW-0175">Coiled coil</keyword>
<gene>
    <name evidence="2" type="ORF">M9Y10_012408</name>
</gene>
<dbReference type="EMBL" id="JAPFFF010000018">
    <property type="protein sequence ID" value="KAK8860743.1"/>
    <property type="molecule type" value="Genomic_DNA"/>
</dbReference>
<evidence type="ECO:0000256" key="1">
    <source>
        <dbReference type="SAM" id="Coils"/>
    </source>
</evidence>
<evidence type="ECO:0000313" key="3">
    <source>
        <dbReference type="Proteomes" id="UP001470230"/>
    </source>
</evidence>
<feature type="coiled-coil region" evidence="1">
    <location>
        <begin position="463"/>
        <end position="554"/>
    </location>
</feature>
<feature type="coiled-coil region" evidence="1">
    <location>
        <begin position="131"/>
        <end position="158"/>
    </location>
</feature>
<dbReference type="Proteomes" id="UP001470230">
    <property type="component" value="Unassembled WGS sequence"/>
</dbReference>
<keyword evidence="3" id="KW-1185">Reference proteome</keyword>
<evidence type="ECO:0000313" key="2">
    <source>
        <dbReference type="EMBL" id="KAK8860743.1"/>
    </source>
</evidence>
<comment type="caution">
    <text evidence="2">The sequence shown here is derived from an EMBL/GenBank/DDBJ whole genome shotgun (WGS) entry which is preliminary data.</text>
</comment>
<proteinExistence type="predicted"/>
<sequence>MQSFSPSSNQSSGITKLEKSLADAQLKMNHFVQQPNIYSTPIPVNSQSIPSDPSSLSSSIDKNLQTPSNYMNIKYQNQKEISIQLQTQINSFISFINAECEQSFDSLDSCAKFISQYFKNAVQMKQMQDLYVSEKVENESLNSQIQSLKNDYKIEHKKTKKLMELLKQLREYSKQQDSQIACQASEINELKIKLSKKQSTQVEFPLKNISIETNFPINQLKNLLKNQADDIQTLSKQRDLLFRSYQKLDKLFNSQLLTAINSVKHVEPEKIEFTPNEQAKVYQDSYTQTDQIPRQFNKNAPKGQFYSSEDGTDIKTQNHCEEILGTVFSILQSIAVSTPARNDKREELISEIACINRYLDDHSIEIKRPDIQFLNMINDEELKKSPLYDTFVCIVNILNILINIENRKPKTVLVEDSELKLTNIELKTELNKLQNQLCEILQCKPPQILSKVASIVKKEKKIIKELKETKNQTKVLCDETKKLEKDVILNRSNQLKDKKRFSQAATKMIDEITESLQKQTEKYEDQISQLGKRLDEAKLNVIKLKEQTQQEKLNHKKIIEDKNKLIKQRNEEMQKFCRMREIELKEKDDLISRLNSKIESLHTKYSDEKSQNRDFQEELNSLNQERDSIFLALNTKNKELAREIDQLRTEKDIEIQKLTEMMKDKIFQFEMTNEKILRENSKEKAASQTLKMKLEESNRQIQLEKNHFEAKLAAISLKAQNNIECFKEKFVSILTKIGNKLNLQIPNNQQKCLYENQIDTFVPQIYKKIEKLAENEFILNDAIQARSRLNILSNESIVDIIVNYENQLVCQSRTNSQRFEQSDSKLRRLEQKLELAENNAKKANDWRFWSSSILKNIKDNYDPNIPDLLARKEIEDVVWISLREKASFQRIELLRRQKFILKNYYEFLDPVSKWNYRVKSVRPLALVAIFAKRLMKMSGTLPLQMAIRDSNS</sequence>
<name>A0ABR2IDK1_9EUKA</name>